<accession>A0A291GZC6</accession>
<evidence type="ECO:0008006" key="4">
    <source>
        <dbReference type="Google" id="ProtNLM"/>
    </source>
</evidence>
<dbReference type="RefSeq" id="WP_096800010.1">
    <property type="nucleotide sequence ID" value="NZ_CP023564.1"/>
</dbReference>
<proteinExistence type="inferred from homology"/>
<comment type="similarity">
    <text evidence="1">Belongs to the ROK (NagC/XylR) family.</text>
</comment>
<dbReference type="InterPro" id="IPR043129">
    <property type="entry name" value="ATPase_NBD"/>
</dbReference>
<evidence type="ECO:0000256" key="1">
    <source>
        <dbReference type="ARBA" id="ARBA00006479"/>
    </source>
</evidence>
<sequence>MPDPVLALDLGGTKIRAALVHGIGAGESSADDSTEEPPRLERIAETATPATAGPAAILGAALELAEQVRSGTAVRAVGLSSAGVIDSARGRVTHATDSLTGWAGTDLLTPFRERFGVGVSALNDVHAHGLGEARFGAGRHHGSLLLVAVGTGIGGCHVLGGSVVAGGRGAAGHIGHVPVPEAAGIPCPCGRTGHLEGLASGPGIVRLAHRLGAGTALRDGRALAAAAQAGESGAREAYRIAGAVTGRVLGALLNVLDPEIVTVTGGVAEAPGPWREALADGIRQEAMDVVADTPVLSATAGSHAALLGAAARCLDDLAAPVAARP</sequence>
<organism evidence="2 3">
    <name type="scientific">Brachybacterium ginsengisoli</name>
    <dbReference type="NCBI Taxonomy" id="1331682"/>
    <lineage>
        <taxon>Bacteria</taxon>
        <taxon>Bacillati</taxon>
        <taxon>Actinomycetota</taxon>
        <taxon>Actinomycetes</taxon>
        <taxon>Micrococcales</taxon>
        <taxon>Dermabacteraceae</taxon>
        <taxon>Brachybacterium</taxon>
    </lineage>
</organism>
<dbReference type="KEGG" id="bgg:CFK41_12790"/>
<dbReference type="PANTHER" id="PTHR18964">
    <property type="entry name" value="ROK (REPRESSOR, ORF, KINASE) FAMILY"/>
    <property type="match status" value="1"/>
</dbReference>
<reference evidence="2 3" key="1">
    <citation type="journal article" date="2014" name="Int. J. Syst. Evol. Microbiol.">
        <title>Brachybacterium ginsengisoli sp. nov., isolated from soil of a ginseng field.</title>
        <authorList>
            <person name="Hoang V.A."/>
            <person name="Kim Y.J."/>
            <person name="Nguyen N.L."/>
            <person name="Yang D.C."/>
        </authorList>
    </citation>
    <scope>NUCLEOTIDE SEQUENCE [LARGE SCALE GENOMIC DNA]</scope>
    <source>
        <strain evidence="2 3">DCY80</strain>
    </source>
</reference>
<keyword evidence="3" id="KW-1185">Reference proteome</keyword>
<evidence type="ECO:0000313" key="3">
    <source>
        <dbReference type="Proteomes" id="UP000217889"/>
    </source>
</evidence>
<dbReference type="Pfam" id="PF00480">
    <property type="entry name" value="ROK"/>
    <property type="match status" value="1"/>
</dbReference>
<dbReference type="EMBL" id="CP023564">
    <property type="protein sequence ID" value="ATG55550.1"/>
    <property type="molecule type" value="Genomic_DNA"/>
</dbReference>
<dbReference type="SUPFAM" id="SSF53067">
    <property type="entry name" value="Actin-like ATPase domain"/>
    <property type="match status" value="1"/>
</dbReference>
<gene>
    <name evidence="2" type="ORF">CFK41_12790</name>
</gene>
<evidence type="ECO:0000313" key="2">
    <source>
        <dbReference type="EMBL" id="ATG55550.1"/>
    </source>
</evidence>
<dbReference type="PANTHER" id="PTHR18964:SF169">
    <property type="entry name" value="N-ACETYLMANNOSAMINE KINASE"/>
    <property type="match status" value="1"/>
</dbReference>
<name>A0A291GZC6_9MICO</name>
<protein>
    <recommendedName>
        <fullName evidence="4">Glucokinase</fullName>
    </recommendedName>
</protein>
<dbReference type="InterPro" id="IPR000600">
    <property type="entry name" value="ROK"/>
</dbReference>
<dbReference type="Proteomes" id="UP000217889">
    <property type="component" value="Chromosome"/>
</dbReference>
<dbReference type="AlphaFoldDB" id="A0A291GZC6"/>
<dbReference type="OrthoDB" id="8772678at2"/>
<dbReference type="Gene3D" id="3.30.420.40">
    <property type="match status" value="2"/>
</dbReference>